<dbReference type="EMBL" id="OZ037944">
    <property type="protein sequence ID" value="CAL1695689.1"/>
    <property type="molecule type" value="Genomic_DNA"/>
</dbReference>
<reference evidence="5" key="1">
    <citation type="submission" date="2024-04" db="EMBL/GenBank/DDBJ databases">
        <authorList>
            <person name="Shaw F."/>
            <person name="Minotto A."/>
        </authorList>
    </citation>
    <scope>NUCLEOTIDE SEQUENCE [LARGE SCALE GENOMIC DNA]</scope>
</reference>
<dbReference type="PANTHER" id="PTHR13299">
    <property type="entry name" value="PEROXISOMAL MEMBRANE PROTEIN PEX16"/>
    <property type="match status" value="1"/>
</dbReference>
<keyword evidence="2" id="KW-0576">Peroxisome</keyword>
<gene>
    <name evidence="4" type="ORF">GFSPODELE1_LOCUS858</name>
</gene>
<dbReference type="PANTHER" id="PTHR13299:SF0">
    <property type="entry name" value="PEROXISOMAL MEMBRANE PROTEIN PEX16"/>
    <property type="match status" value="1"/>
</dbReference>
<proteinExistence type="inferred from homology"/>
<evidence type="ECO:0000256" key="2">
    <source>
        <dbReference type="RuleBase" id="RU365003"/>
    </source>
</evidence>
<evidence type="ECO:0000313" key="4">
    <source>
        <dbReference type="EMBL" id="CAL1695689.1"/>
    </source>
</evidence>
<evidence type="ECO:0000313" key="5">
    <source>
        <dbReference type="Proteomes" id="UP001497453"/>
    </source>
</evidence>
<sequence>MASAIASYESFLVNNVSTISTLESSLRSVTWILPGRFKDAELASEALSALLNVMSMYHDTILSKIMQSEPKYKPLLPFSLHVRYTKAWSEKSFTYKWAARALELIRFVELLVEMGLRRKASVKARWRGIVIIEMIKAFLRCVLLRVTRRPLISPPIPEREFDPSVLPPLSNTSSPTLAPSSPPSSLPSTPDHLRNNHTPLPPHPLLTPPPPTQSPLPVEDYLLPKALTTASVRTPTALVKVLTSPKDWIAEVIYIIRPLIYASMLASDRETNRPLLTALALEFFSRNLRRVPSSSSALERAEYARRDRDILWYLLRGSIWETWTRPKLESIADSTANVPLLGLFSAVVKDWIPLIDEYYYYTAP</sequence>
<comment type="subcellular location">
    <subcellularLocation>
        <location evidence="2">Peroxisome membrane</location>
    </subcellularLocation>
</comment>
<dbReference type="InterPro" id="IPR013919">
    <property type="entry name" value="Pex16"/>
</dbReference>
<keyword evidence="2" id="KW-0962">Peroxisome biogenesis</keyword>
<comment type="similarity">
    <text evidence="1 2">Belongs to the peroxin-16 family.</text>
</comment>
<name>A0ABP1CLV1_9APHY</name>
<keyword evidence="5" id="KW-1185">Reference proteome</keyword>
<protein>
    <recommendedName>
        <fullName evidence="2">Peroxisomal membrane protein PEX16</fullName>
    </recommendedName>
</protein>
<dbReference type="Pfam" id="PF08610">
    <property type="entry name" value="Pex16"/>
    <property type="match status" value="1"/>
</dbReference>
<feature type="compositionally biased region" description="Pro residues" evidence="3">
    <location>
        <begin position="199"/>
        <end position="213"/>
    </location>
</feature>
<feature type="region of interest" description="Disordered" evidence="3">
    <location>
        <begin position="163"/>
        <end position="213"/>
    </location>
</feature>
<organism evidence="4 5">
    <name type="scientific">Somion occarium</name>
    <dbReference type="NCBI Taxonomy" id="3059160"/>
    <lineage>
        <taxon>Eukaryota</taxon>
        <taxon>Fungi</taxon>
        <taxon>Dikarya</taxon>
        <taxon>Basidiomycota</taxon>
        <taxon>Agaricomycotina</taxon>
        <taxon>Agaricomycetes</taxon>
        <taxon>Polyporales</taxon>
        <taxon>Cerrenaceae</taxon>
        <taxon>Somion</taxon>
    </lineage>
</organism>
<evidence type="ECO:0000256" key="1">
    <source>
        <dbReference type="ARBA" id="ARBA00009505"/>
    </source>
</evidence>
<accession>A0ABP1CLV1</accession>
<feature type="compositionally biased region" description="Low complexity" evidence="3">
    <location>
        <begin position="163"/>
        <end position="179"/>
    </location>
</feature>
<dbReference type="Proteomes" id="UP001497453">
    <property type="component" value="Chromosome 1"/>
</dbReference>
<evidence type="ECO:0000256" key="3">
    <source>
        <dbReference type="SAM" id="MobiDB-lite"/>
    </source>
</evidence>